<gene>
    <name evidence="8" type="ORF">SAMN05444273_101137</name>
</gene>
<keyword evidence="6 7" id="KW-0472">Membrane</keyword>
<keyword evidence="5 7" id="KW-1133">Transmembrane helix</keyword>
<dbReference type="STRING" id="1486859.SAMN05444273_101137"/>
<dbReference type="PANTHER" id="PTHR33567">
    <property type="entry name" value="CHROMATE ION TRANSPORTER (EUROFUNG)"/>
    <property type="match status" value="1"/>
</dbReference>
<protein>
    <submittedName>
        <fullName evidence="8">Chromate transporter</fullName>
    </submittedName>
</protein>
<evidence type="ECO:0000256" key="4">
    <source>
        <dbReference type="ARBA" id="ARBA00022692"/>
    </source>
</evidence>
<feature type="transmembrane region" description="Helical" evidence="7">
    <location>
        <begin position="290"/>
        <end position="319"/>
    </location>
</feature>
<evidence type="ECO:0000256" key="5">
    <source>
        <dbReference type="ARBA" id="ARBA00022989"/>
    </source>
</evidence>
<accession>A0A1M4SNM2</accession>
<dbReference type="InterPro" id="IPR003370">
    <property type="entry name" value="Chromate_transpt"/>
</dbReference>
<dbReference type="EMBL" id="FQUV01000001">
    <property type="protein sequence ID" value="SHE33769.1"/>
    <property type="molecule type" value="Genomic_DNA"/>
</dbReference>
<dbReference type="PANTHER" id="PTHR33567:SF3">
    <property type="entry name" value="CHROMATE ION TRANSPORTER (EUROFUNG)"/>
    <property type="match status" value="1"/>
</dbReference>
<feature type="transmembrane region" description="Helical" evidence="7">
    <location>
        <begin position="331"/>
        <end position="355"/>
    </location>
</feature>
<feature type="transmembrane region" description="Helical" evidence="7">
    <location>
        <begin position="361"/>
        <end position="378"/>
    </location>
</feature>
<evidence type="ECO:0000256" key="6">
    <source>
        <dbReference type="ARBA" id="ARBA00023136"/>
    </source>
</evidence>
<feature type="transmembrane region" description="Helical" evidence="7">
    <location>
        <begin position="195"/>
        <end position="216"/>
    </location>
</feature>
<comment type="similarity">
    <text evidence="2">Belongs to the chromate ion transporter (CHR) (TC 2.A.51) family.</text>
</comment>
<dbReference type="Proteomes" id="UP000184144">
    <property type="component" value="Unassembled WGS sequence"/>
</dbReference>
<dbReference type="OrthoDB" id="8969999at2"/>
<dbReference type="GO" id="GO:0015109">
    <property type="term" value="F:chromate transmembrane transporter activity"/>
    <property type="evidence" value="ECO:0007669"/>
    <property type="project" value="InterPro"/>
</dbReference>
<reference evidence="9" key="1">
    <citation type="submission" date="2016-11" db="EMBL/GenBank/DDBJ databases">
        <authorList>
            <person name="Varghese N."/>
            <person name="Submissions S."/>
        </authorList>
    </citation>
    <scope>NUCLEOTIDE SEQUENCE [LARGE SCALE GENOMIC DNA]</scope>
    <source>
        <strain evidence="9">DSM 100566</strain>
    </source>
</reference>
<keyword evidence="4 7" id="KW-0812">Transmembrane</keyword>
<sequence length="401" mass="41630">MTPLSAMTRVFGRIGLLSFGGPAAQIALMHKELVEDRPWLTEAQFLRALSFCMLLPGPEAMQLATYAGWRMRGVTGGLLAGLLFVVPGALVIMVLALAYGLYGQLPLVQSLFIGVKACVVVIVVQALIKVARKAVKGPVHIAIAVASFLALFALNAPFPLVIVAAACVGALTLRGEAEGGAPAPKTSAMATLKTVALWLVIWFAPVLVLALVAPGILVDMAKFFSTLAVVTFGGAYAVLAYMTQAVVGDFGWLTTAQMVDALGLAETTPGPLILVTQFVAMVAGFKAGGIGLALVAGLVTLWVTFAPCFLWIFAGAPYIDRLAHMPRLSGALSAITAAVVGVIANLGLWFAGAVFFDAGTVQPVPVVIAVIAAALLLWRKWDMLVVLPICAALGLVLVGGA</sequence>
<proteinExistence type="inferred from homology"/>
<feature type="transmembrane region" description="Helical" evidence="7">
    <location>
        <begin position="383"/>
        <end position="400"/>
    </location>
</feature>
<keyword evidence="3" id="KW-1003">Cell membrane</keyword>
<organism evidence="8 9">
    <name type="scientific">Litoreibacter ascidiaceicola</name>
    <dbReference type="NCBI Taxonomy" id="1486859"/>
    <lineage>
        <taxon>Bacteria</taxon>
        <taxon>Pseudomonadati</taxon>
        <taxon>Pseudomonadota</taxon>
        <taxon>Alphaproteobacteria</taxon>
        <taxon>Rhodobacterales</taxon>
        <taxon>Roseobacteraceae</taxon>
        <taxon>Litoreibacter</taxon>
    </lineage>
</organism>
<dbReference type="PIRSF" id="PIRSF004810">
    <property type="entry name" value="ChrA"/>
    <property type="match status" value="1"/>
</dbReference>
<dbReference type="InterPro" id="IPR014047">
    <property type="entry name" value="Chr_Tranpt_l_chain"/>
</dbReference>
<feature type="transmembrane region" description="Helical" evidence="7">
    <location>
        <begin position="78"/>
        <end position="101"/>
    </location>
</feature>
<evidence type="ECO:0000313" key="8">
    <source>
        <dbReference type="EMBL" id="SHE33769.1"/>
    </source>
</evidence>
<evidence type="ECO:0000313" key="9">
    <source>
        <dbReference type="Proteomes" id="UP000184144"/>
    </source>
</evidence>
<feature type="transmembrane region" description="Helical" evidence="7">
    <location>
        <begin position="107"/>
        <end position="128"/>
    </location>
</feature>
<dbReference type="AlphaFoldDB" id="A0A1M4SNM2"/>
<dbReference type="NCBIfam" id="TIGR00937">
    <property type="entry name" value="2A51"/>
    <property type="match status" value="1"/>
</dbReference>
<evidence type="ECO:0000256" key="7">
    <source>
        <dbReference type="SAM" id="Phobius"/>
    </source>
</evidence>
<evidence type="ECO:0000256" key="2">
    <source>
        <dbReference type="ARBA" id="ARBA00005262"/>
    </source>
</evidence>
<keyword evidence="9" id="KW-1185">Reference proteome</keyword>
<evidence type="ECO:0000256" key="1">
    <source>
        <dbReference type="ARBA" id="ARBA00004651"/>
    </source>
</evidence>
<evidence type="ECO:0000256" key="3">
    <source>
        <dbReference type="ARBA" id="ARBA00022475"/>
    </source>
</evidence>
<feature type="transmembrane region" description="Helical" evidence="7">
    <location>
        <begin position="223"/>
        <end position="242"/>
    </location>
</feature>
<dbReference type="Pfam" id="PF02417">
    <property type="entry name" value="Chromate_transp"/>
    <property type="match status" value="2"/>
</dbReference>
<dbReference type="GO" id="GO:0005886">
    <property type="term" value="C:plasma membrane"/>
    <property type="evidence" value="ECO:0007669"/>
    <property type="project" value="UniProtKB-SubCell"/>
</dbReference>
<feature type="transmembrane region" description="Helical" evidence="7">
    <location>
        <begin position="140"/>
        <end position="173"/>
    </location>
</feature>
<comment type="subcellular location">
    <subcellularLocation>
        <location evidence="1">Cell membrane</location>
        <topology evidence="1">Multi-pass membrane protein</topology>
    </subcellularLocation>
</comment>
<name>A0A1M4SNM2_9RHOB</name>